<gene>
    <name evidence="1" type="ORF">COU13_01860</name>
</gene>
<evidence type="ECO:0000313" key="1">
    <source>
        <dbReference type="EMBL" id="PIR86280.1"/>
    </source>
</evidence>
<dbReference type="AlphaFoldDB" id="A0A2H0UIS3"/>
<name>A0A2H0UIS3_9BACT</name>
<evidence type="ECO:0000313" key="2">
    <source>
        <dbReference type="Proteomes" id="UP000230706"/>
    </source>
</evidence>
<dbReference type="Proteomes" id="UP000230706">
    <property type="component" value="Unassembled WGS sequence"/>
</dbReference>
<dbReference type="EMBL" id="PFBF01000041">
    <property type="protein sequence ID" value="PIR86280.1"/>
    <property type="molecule type" value="Genomic_DNA"/>
</dbReference>
<sequence>MCDYSLEGYKTRKAKEGDRLRLKTFESGTKGFVDPGGSGGVPVCLLPDTKLVVERPRGERAGEPEEAIFAQRDPGIGVRHRDSIEFKNDPQTWLLQDLPEGTMVEVIALPKAMPFEDYSKESADPELERA</sequence>
<comment type="caution">
    <text evidence="1">The sequence shown here is derived from an EMBL/GenBank/DDBJ whole genome shotgun (WGS) entry which is preliminary data.</text>
</comment>
<proteinExistence type="predicted"/>
<accession>A0A2H0UIS3</accession>
<organism evidence="1 2">
    <name type="scientific">Candidatus Kaiserbacteria bacterium CG10_big_fil_rev_8_21_14_0_10_43_70</name>
    <dbReference type="NCBI Taxonomy" id="1974605"/>
    <lineage>
        <taxon>Bacteria</taxon>
        <taxon>Candidatus Kaiseribacteriota</taxon>
    </lineage>
</organism>
<protein>
    <submittedName>
        <fullName evidence="1">Uncharacterized protein</fullName>
    </submittedName>
</protein>
<reference evidence="2" key="1">
    <citation type="submission" date="2017-09" db="EMBL/GenBank/DDBJ databases">
        <title>Depth-based differentiation of microbial function through sediment-hosted aquifers and enrichment of novel symbionts in the deep terrestrial subsurface.</title>
        <authorList>
            <person name="Probst A.J."/>
            <person name="Ladd B."/>
            <person name="Jarett J.K."/>
            <person name="Geller-Mcgrath D.E."/>
            <person name="Sieber C.M.K."/>
            <person name="Emerson J.B."/>
            <person name="Anantharaman K."/>
            <person name="Thomas B.C."/>
            <person name="Malmstrom R."/>
            <person name="Stieglmeier M."/>
            <person name="Klingl A."/>
            <person name="Woyke T."/>
            <person name="Ryan C.M."/>
            <person name="Banfield J.F."/>
        </authorList>
    </citation>
    <scope>NUCLEOTIDE SEQUENCE [LARGE SCALE GENOMIC DNA]</scope>
</reference>